<keyword evidence="3" id="KW-1185">Reference proteome</keyword>
<reference evidence="2" key="1">
    <citation type="journal article" date="2020" name="Stud. Mycol.">
        <title>101 Dothideomycetes genomes: a test case for predicting lifestyles and emergence of pathogens.</title>
        <authorList>
            <person name="Haridas S."/>
            <person name="Albert R."/>
            <person name="Binder M."/>
            <person name="Bloem J."/>
            <person name="Labutti K."/>
            <person name="Salamov A."/>
            <person name="Andreopoulos B."/>
            <person name="Baker S."/>
            <person name="Barry K."/>
            <person name="Bills G."/>
            <person name="Bluhm B."/>
            <person name="Cannon C."/>
            <person name="Castanera R."/>
            <person name="Culley D."/>
            <person name="Daum C."/>
            <person name="Ezra D."/>
            <person name="Gonzalez J."/>
            <person name="Henrissat B."/>
            <person name="Kuo A."/>
            <person name="Liang C."/>
            <person name="Lipzen A."/>
            <person name="Lutzoni F."/>
            <person name="Magnuson J."/>
            <person name="Mondo S."/>
            <person name="Nolan M."/>
            <person name="Ohm R."/>
            <person name="Pangilinan J."/>
            <person name="Park H.-J."/>
            <person name="Ramirez L."/>
            <person name="Alfaro M."/>
            <person name="Sun H."/>
            <person name="Tritt A."/>
            <person name="Yoshinaga Y."/>
            <person name="Zwiers L.-H."/>
            <person name="Turgeon B."/>
            <person name="Goodwin S."/>
            <person name="Spatafora J."/>
            <person name="Crous P."/>
            <person name="Grigoriev I."/>
        </authorList>
    </citation>
    <scope>NUCLEOTIDE SEQUENCE</scope>
    <source>
        <strain evidence="2">SCOH1-5</strain>
    </source>
</reference>
<proteinExistence type="predicted"/>
<feature type="region of interest" description="Disordered" evidence="1">
    <location>
        <begin position="1"/>
        <end position="68"/>
    </location>
</feature>
<organism evidence="2 3">
    <name type="scientific">Cercospora zeae-maydis SCOH1-5</name>
    <dbReference type="NCBI Taxonomy" id="717836"/>
    <lineage>
        <taxon>Eukaryota</taxon>
        <taxon>Fungi</taxon>
        <taxon>Dikarya</taxon>
        <taxon>Ascomycota</taxon>
        <taxon>Pezizomycotina</taxon>
        <taxon>Dothideomycetes</taxon>
        <taxon>Dothideomycetidae</taxon>
        <taxon>Mycosphaerellales</taxon>
        <taxon>Mycosphaerellaceae</taxon>
        <taxon>Cercospora</taxon>
    </lineage>
</organism>
<dbReference type="OrthoDB" id="4157208at2759"/>
<feature type="compositionally biased region" description="Basic residues" evidence="1">
    <location>
        <begin position="1"/>
        <end position="11"/>
    </location>
</feature>
<dbReference type="EMBL" id="ML992667">
    <property type="protein sequence ID" value="KAF2214832.1"/>
    <property type="molecule type" value="Genomic_DNA"/>
</dbReference>
<dbReference type="AlphaFoldDB" id="A0A6A6FN17"/>
<evidence type="ECO:0000313" key="2">
    <source>
        <dbReference type="EMBL" id="KAF2214832.1"/>
    </source>
</evidence>
<evidence type="ECO:0000256" key="1">
    <source>
        <dbReference type="SAM" id="MobiDB-lite"/>
    </source>
</evidence>
<protein>
    <submittedName>
        <fullName evidence="2">Uncharacterized protein</fullName>
    </submittedName>
</protein>
<sequence length="136" mass="14302">MDSRQHSHAHQRTPYPQNTSQASTSSSAFQSSTSVASVASASPSAMQRSTAMSLAGCAAPLPSPSTQQPASYFATFAAQSPTSLQPNLQQKTFVGQRHSGDAPETAPFLQAFNLLAETAKRAEMACLSRDLNDVGL</sequence>
<name>A0A6A6FN17_9PEZI</name>
<evidence type="ECO:0000313" key="3">
    <source>
        <dbReference type="Proteomes" id="UP000799539"/>
    </source>
</evidence>
<feature type="compositionally biased region" description="Low complexity" evidence="1">
    <location>
        <begin position="20"/>
        <end position="45"/>
    </location>
</feature>
<accession>A0A6A6FN17</accession>
<dbReference type="Proteomes" id="UP000799539">
    <property type="component" value="Unassembled WGS sequence"/>
</dbReference>
<gene>
    <name evidence="2" type="ORF">CERZMDRAFT_95216</name>
</gene>